<feature type="compositionally biased region" description="Basic and acidic residues" evidence="1">
    <location>
        <begin position="80"/>
        <end position="93"/>
    </location>
</feature>
<evidence type="ECO:0000256" key="1">
    <source>
        <dbReference type="SAM" id="MobiDB-lite"/>
    </source>
</evidence>
<evidence type="ECO:0000313" key="3">
    <source>
        <dbReference type="EMBL" id="SNS99617.1"/>
    </source>
</evidence>
<gene>
    <name evidence="3" type="ORF">SAMN05216252_11234</name>
</gene>
<keyword evidence="2" id="KW-1133">Transmembrane helix</keyword>
<dbReference type="OrthoDB" id="4338087at2"/>
<organism evidence="3 4">
    <name type="scientific">Actinacidiphila glaucinigra</name>
    <dbReference type="NCBI Taxonomy" id="235986"/>
    <lineage>
        <taxon>Bacteria</taxon>
        <taxon>Bacillati</taxon>
        <taxon>Actinomycetota</taxon>
        <taxon>Actinomycetes</taxon>
        <taxon>Kitasatosporales</taxon>
        <taxon>Streptomycetaceae</taxon>
        <taxon>Actinacidiphila</taxon>
    </lineage>
</organism>
<proteinExistence type="predicted"/>
<feature type="transmembrane region" description="Helical" evidence="2">
    <location>
        <begin position="9"/>
        <end position="27"/>
    </location>
</feature>
<dbReference type="RefSeq" id="WP_089225816.1">
    <property type="nucleotide sequence ID" value="NZ_FZOF01000012.1"/>
</dbReference>
<dbReference type="AlphaFoldDB" id="A0A239J173"/>
<evidence type="ECO:0000256" key="2">
    <source>
        <dbReference type="SAM" id="Phobius"/>
    </source>
</evidence>
<name>A0A239J173_9ACTN</name>
<keyword evidence="2" id="KW-0812">Transmembrane</keyword>
<evidence type="ECO:0000313" key="4">
    <source>
        <dbReference type="Proteomes" id="UP000198280"/>
    </source>
</evidence>
<keyword evidence="4" id="KW-1185">Reference proteome</keyword>
<sequence length="93" mass="9745">MPRPTPAQLTYGSATVVLSTLAMLLLSEARSGVAVAVIAAAGLALGVLVAVTAAIPAGTRRTKRELPVERHPVPRPRVRGAAEARMSEHSLRR</sequence>
<feature type="region of interest" description="Disordered" evidence="1">
    <location>
        <begin position="61"/>
        <end position="93"/>
    </location>
</feature>
<feature type="transmembrane region" description="Helical" evidence="2">
    <location>
        <begin position="33"/>
        <end position="55"/>
    </location>
</feature>
<keyword evidence="2" id="KW-0472">Membrane</keyword>
<dbReference type="EMBL" id="FZOF01000012">
    <property type="protein sequence ID" value="SNS99617.1"/>
    <property type="molecule type" value="Genomic_DNA"/>
</dbReference>
<dbReference type="Proteomes" id="UP000198280">
    <property type="component" value="Unassembled WGS sequence"/>
</dbReference>
<accession>A0A239J173</accession>
<reference evidence="3 4" key="1">
    <citation type="submission" date="2017-06" db="EMBL/GenBank/DDBJ databases">
        <authorList>
            <person name="Kim H.J."/>
            <person name="Triplett B.A."/>
        </authorList>
    </citation>
    <scope>NUCLEOTIDE SEQUENCE [LARGE SCALE GENOMIC DNA]</scope>
    <source>
        <strain evidence="3 4">CGMCC 4.1858</strain>
    </source>
</reference>
<protein>
    <submittedName>
        <fullName evidence="3">Uncharacterized protein</fullName>
    </submittedName>
</protein>